<comment type="caution">
    <text evidence="3">The sequence shown here is derived from an EMBL/GenBank/DDBJ whole genome shotgun (WGS) entry which is preliminary data.</text>
</comment>
<dbReference type="Proteomes" id="UP000516437">
    <property type="component" value="Chromosome 5"/>
</dbReference>
<accession>A0A6A1VLL9</accession>
<keyword evidence="1" id="KW-1133">Transmembrane helix</keyword>
<dbReference type="GO" id="GO:0006289">
    <property type="term" value="P:nucleotide-excision repair"/>
    <property type="evidence" value="ECO:0007669"/>
    <property type="project" value="TreeGrafter"/>
</dbReference>
<keyword evidence="4" id="KW-1185">Reference proteome</keyword>
<dbReference type="EMBL" id="RXIC02000023">
    <property type="protein sequence ID" value="KAB1212817.1"/>
    <property type="molecule type" value="Genomic_DNA"/>
</dbReference>
<dbReference type="InterPro" id="IPR027417">
    <property type="entry name" value="P-loop_NTPase"/>
</dbReference>
<keyword evidence="3" id="KW-0347">Helicase</keyword>
<organism evidence="3 4">
    <name type="scientific">Morella rubra</name>
    <name type="common">Chinese bayberry</name>
    <dbReference type="NCBI Taxonomy" id="262757"/>
    <lineage>
        <taxon>Eukaryota</taxon>
        <taxon>Viridiplantae</taxon>
        <taxon>Streptophyta</taxon>
        <taxon>Embryophyta</taxon>
        <taxon>Tracheophyta</taxon>
        <taxon>Spermatophyta</taxon>
        <taxon>Magnoliopsida</taxon>
        <taxon>eudicotyledons</taxon>
        <taxon>Gunneridae</taxon>
        <taxon>Pentapetalae</taxon>
        <taxon>rosids</taxon>
        <taxon>fabids</taxon>
        <taxon>Fagales</taxon>
        <taxon>Myricaceae</taxon>
        <taxon>Morella</taxon>
    </lineage>
</organism>
<dbReference type="Pfam" id="PF00271">
    <property type="entry name" value="Helicase_C"/>
    <property type="match status" value="1"/>
</dbReference>
<gene>
    <name evidence="3" type="ORF">CJ030_MR5G010117</name>
</gene>
<sequence>MEQDRRRIERDFFDGKLCGVAATNALELGIDVGHIDVTLHLGFPGSIASLWQQAGRAGRRERPSLAVYVAFEGPLDQYFMNHPKKLFGSPIECCHIDAQNQQVLEQHLVCAACEYPLSLHYDEQYFGSGLNNAAMSLKSKGYLISDQSCDSAAKIWNYIGQEKMPSRSVSIRAIENVRYEVLDQRTDEVLEEIEESRAFFQVYEGAVYMRQGKTYLVTKLDLSNKIALCKEADLKYYTRTRDYTDVHVNGGNKIAYPVRVSNIQLSKTTAKAVWIPVPQSIKAEVNKQNFDFRGGLHAASHAILNVVPLHIICNSADLAPECPNPHDSRYYPERILLYDQHPGGIGVSVQVQPLELLMAALEVLRSCYCSGDAGCPNCVQSFACHEYNEVLHKDAALIIIKGVLDAERSYFGGSDHSSNILELTTTDRLFDDFIGKKFKFFFPFLIVLSVKAVCLNFFVSDWFMLISGVPLL</sequence>
<keyword evidence="1" id="KW-0812">Transmembrane</keyword>
<feature type="transmembrane region" description="Helical" evidence="1">
    <location>
        <begin position="440"/>
        <end position="459"/>
    </location>
</feature>
<dbReference type="PANTHER" id="PTHR47957:SF3">
    <property type="entry name" value="ATP-DEPENDENT HELICASE HRQ1"/>
    <property type="match status" value="1"/>
</dbReference>
<dbReference type="InterPro" id="IPR018973">
    <property type="entry name" value="MZB"/>
</dbReference>
<evidence type="ECO:0000313" key="4">
    <source>
        <dbReference type="Proteomes" id="UP000516437"/>
    </source>
</evidence>
<dbReference type="GO" id="GO:0005634">
    <property type="term" value="C:nucleus"/>
    <property type="evidence" value="ECO:0007669"/>
    <property type="project" value="TreeGrafter"/>
</dbReference>
<feature type="domain" description="Helicase C-terminal" evidence="2">
    <location>
        <begin position="1"/>
        <end position="104"/>
    </location>
</feature>
<protein>
    <submittedName>
        <fullName evidence="3">Putative ATP-dependent helicase hrq1</fullName>
    </submittedName>
</protein>
<reference evidence="3 4" key="1">
    <citation type="journal article" date="2019" name="Plant Biotechnol. J.">
        <title>The red bayberry genome and genetic basis of sex determination.</title>
        <authorList>
            <person name="Jia H.M."/>
            <person name="Jia H.J."/>
            <person name="Cai Q.L."/>
            <person name="Wang Y."/>
            <person name="Zhao H.B."/>
            <person name="Yang W.F."/>
            <person name="Wang G.Y."/>
            <person name="Li Y.H."/>
            <person name="Zhan D.L."/>
            <person name="Shen Y.T."/>
            <person name="Niu Q.F."/>
            <person name="Chang L."/>
            <person name="Qiu J."/>
            <person name="Zhao L."/>
            <person name="Xie H.B."/>
            <person name="Fu W.Y."/>
            <person name="Jin J."/>
            <person name="Li X.W."/>
            <person name="Jiao Y."/>
            <person name="Zhou C.C."/>
            <person name="Tu T."/>
            <person name="Chai C.Y."/>
            <person name="Gao J.L."/>
            <person name="Fan L.J."/>
            <person name="van de Weg E."/>
            <person name="Wang J.Y."/>
            <person name="Gao Z.S."/>
        </authorList>
    </citation>
    <scope>NUCLEOTIDE SEQUENCE [LARGE SCALE GENOMIC DNA]</scope>
    <source>
        <tissue evidence="3">Leaves</tissue>
    </source>
</reference>
<dbReference type="GO" id="GO:0036297">
    <property type="term" value="P:interstrand cross-link repair"/>
    <property type="evidence" value="ECO:0007669"/>
    <property type="project" value="TreeGrafter"/>
</dbReference>
<dbReference type="GO" id="GO:0043138">
    <property type="term" value="F:3'-5' DNA helicase activity"/>
    <property type="evidence" value="ECO:0007669"/>
    <property type="project" value="TreeGrafter"/>
</dbReference>
<dbReference type="Pfam" id="PF09369">
    <property type="entry name" value="MZB"/>
    <property type="match status" value="1"/>
</dbReference>
<dbReference type="PANTHER" id="PTHR47957">
    <property type="entry name" value="ATP-DEPENDENT HELICASE HRQ1"/>
    <property type="match status" value="1"/>
</dbReference>
<keyword evidence="3" id="KW-0067">ATP-binding</keyword>
<dbReference type="SUPFAM" id="SSF52540">
    <property type="entry name" value="P-loop containing nucleoside triphosphate hydrolases"/>
    <property type="match status" value="1"/>
</dbReference>
<keyword evidence="3" id="KW-0378">Hydrolase</keyword>
<evidence type="ECO:0000313" key="3">
    <source>
        <dbReference type="EMBL" id="KAB1212817.1"/>
    </source>
</evidence>
<name>A0A6A1VLL9_9ROSI</name>
<proteinExistence type="predicted"/>
<dbReference type="InterPro" id="IPR001650">
    <property type="entry name" value="Helicase_C-like"/>
</dbReference>
<evidence type="ECO:0000256" key="1">
    <source>
        <dbReference type="SAM" id="Phobius"/>
    </source>
</evidence>
<dbReference type="InterPro" id="IPR055227">
    <property type="entry name" value="HRQ1_WHD"/>
</dbReference>
<dbReference type="PROSITE" id="PS51194">
    <property type="entry name" value="HELICASE_CTER"/>
    <property type="match status" value="1"/>
</dbReference>
<keyword evidence="1" id="KW-0472">Membrane</keyword>
<dbReference type="SMART" id="SM00490">
    <property type="entry name" value="HELICc"/>
    <property type="match status" value="1"/>
</dbReference>
<dbReference type="Gene3D" id="3.40.50.300">
    <property type="entry name" value="P-loop containing nucleotide triphosphate hydrolases"/>
    <property type="match status" value="1"/>
</dbReference>
<dbReference type="AlphaFoldDB" id="A0A6A1VLL9"/>
<dbReference type="CDD" id="cd18797">
    <property type="entry name" value="SF2_C_Hrq"/>
    <property type="match status" value="1"/>
</dbReference>
<dbReference type="OrthoDB" id="18781at2759"/>
<dbReference type="Pfam" id="PF22982">
    <property type="entry name" value="WHD_HRQ1"/>
    <property type="match status" value="1"/>
</dbReference>
<keyword evidence="3" id="KW-0547">Nucleotide-binding</keyword>
<evidence type="ECO:0000259" key="2">
    <source>
        <dbReference type="PROSITE" id="PS51194"/>
    </source>
</evidence>